<dbReference type="CDD" id="cd16378">
    <property type="entry name" value="CcmH_N"/>
    <property type="match status" value="1"/>
</dbReference>
<comment type="similarity">
    <text evidence="1 7">Belongs to the CcmH/CycL/Ccl2/NrfF family.</text>
</comment>
<keyword evidence="2 7" id="KW-0349">Heme</keyword>
<dbReference type="RefSeq" id="WP_091628281.1">
    <property type="nucleotide sequence ID" value="NZ_FOEF01000028.1"/>
</dbReference>
<dbReference type="Pfam" id="PF03918">
    <property type="entry name" value="CcmH"/>
    <property type="match status" value="1"/>
</dbReference>
<sequence length="156" mass="17086">MRKNLLALAGILVLLGVAASLLLVTGGEPVDRAHELDQRLRCPVCKSVSIAESPSETATAMRQAVQDQVADGRDDDQILGFFRARYGDWVLLDPPARGRTLWVWLLPALGMLGGLLVLTGLFRRRREAPPLAEEDRARVEVALRKAREHGGSEEPA</sequence>
<gene>
    <name evidence="9" type="ORF">SAMN04489732_12825</name>
</gene>
<keyword evidence="7" id="KW-0472">Membrane</keyword>
<accession>A0A1H8YQ91</accession>
<evidence type="ECO:0000256" key="7">
    <source>
        <dbReference type="RuleBase" id="RU364112"/>
    </source>
</evidence>
<evidence type="ECO:0000256" key="4">
    <source>
        <dbReference type="ARBA" id="ARBA00022729"/>
    </source>
</evidence>
<evidence type="ECO:0000256" key="1">
    <source>
        <dbReference type="ARBA" id="ARBA00010342"/>
    </source>
</evidence>
<feature type="transmembrane region" description="Helical" evidence="7">
    <location>
        <begin position="101"/>
        <end position="122"/>
    </location>
</feature>
<dbReference type="STRING" id="394193.SAMN04489732_12825"/>
<keyword evidence="7" id="KW-0812">Transmembrane</keyword>
<dbReference type="AlphaFoldDB" id="A0A1H8YQ91"/>
<reference evidence="9 10" key="1">
    <citation type="submission" date="2016-10" db="EMBL/GenBank/DDBJ databases">
        <authorList>
            <person name="de Groot N.N."/>
        </authorList>
    </citation>
    <scope>NUCLEOTIDE SEQUENCE [LARGE SCALE GENOMIC DNA]</scope>
    <source>
        <strain evidence="9 10">DSM 44993</strain>
    </source>
</reference>
<evidence type="ECO:0000256" key="6">
    <source>
        <dbReference type="ARBA" id="ARBA00023004"/>
    </source>
</evidence>
<name>A0A1H8YQ91_9PSEU</name>
<evidence type="ECO:0000313" key="9">
    <source>
        <dbReference type="EMBL" id="SEP53538.1"/>
    </source>
</evidence>
<dbReference type="InterPro" id="IPR051263">
    <property type="entry name" value="C-type_cytochrome_biogenesis"/>
</dbReference>
<dbReference type="Proteomes" id="UP000198582">
    <property type="component" value="Unassembled WGS sequence"/>
</dbReference>
<evidence type="ECO:0000313" key="10">
    <source>
        <dbReference type="Proteomes" id="UP000198582"/>
    </source>
</evidence>
<dbReference type="GO" id="GO:0046872">
    <property type="term" value="F:metal ion binding"/>
    <property type="evidence" value="ECO:0007669"/>
    <property type="project" value="UniProtKB-KW"/>
</dbReference>
<keyword evidence="4 7" id="KW-0732">Signal</keyword>
<comment type="function">
    <text evidence="7">Possible subunit of a heme lyase.</text>
</comment>
<keyword evidence="10" id="KW-1185">Reference proteome</keyword>
<keyword evidence="6 7" id="KW-0408">Iron</keyword>
<evidence type="ECO:0000256" key="3">
    <source>
        <dbReference type="ARBA" id="ARBA00022723"/>
    </source>
</evidence>
<dbReference type="PANTHER" id="PTHR47870:SF1">
    <property type="entry name" value="CYTOCHROME C-TYPE BIOGENESIS PROTEIN CCMH"/>
    <property type="match status" value="1"/>
</dbReference>
<evidence type="ECO:0000256" key="2">
    <source>
        <dbReference type="ARBA" id="ARBA00022617"/>
    </source>
</evidence>
<keyword evidence="3 7" id="KW-0479">Metal-binding</keyword>
<dbReference type="EMBL" id="FOEF01000028">
    <property type="protein sequence ID" value="SEP53538.1"/>
    <property type="molecule type" value="Genomic_DNA"/>
</dbReference>
<organism evidence="9 10">
    <name type="scientific">Amycolatopsis saalfeldensis</name>
    <dbReference type="NCBI Taxonomy" id="394193"/>
    <lineage>
        <taxon>Bacteria</taxon>
        <taxon>Bacillati</taxon>
        <taxon>Actinomycetota</taxon>
        <taxon>Actinomycetes</taxon>
        <taxon>Pseudonocardiales</taxon>
        <taxon>Pseudonocardiaceae</taxon>
        <taxon>Amycolatopsis</taxon>
    </lineage>
</organism>
<protein>
    <recommendedName>
        <fullName evidence="7">Cytochrome c-type biogenesis protein</fullName>
    </recommendedName>
</protein>
<evidence type="ECO:0000256" key="5">
    <source>
        <dbReference type="ARBA" id="ARBA00022748"/>
    </source>
</evidence>
<dbReference type="GO" id="GO:0017004">
    <property type="term" value="P:cytochrome complex assembly"/>
    <property type="evidence" value="ECO:0007669"/>
    <property type="project" value="UniProtKB-KW"/>
</dbReference>
<dbReference type="Gene3D" id="1.10.8.640">
    <property type="entry name" value="Cytochrome C biogenesis protein"/>
    <property type="match status" value="1"/>
</dbReference>
<dbReference type="InterPro" id="IPR005616">
    <property type="entry name" value="CcmH/CycL/Ccl2/NrfF_N"/>
</dbReference>
<dbReference type="InterPro" id="IPR038297">
    <property type="entry name" value="CcmH/CycL/NrfF/Ccl2_sf"/>
</dbReference>
<proteinExistence type="inferred from homology"/>
<keyword evidence="7" id="KW-1133">Transmembrane helix</keyword>
<dbReference type="PANTHER" id="PTHR47870">
    <property type="entry name" value="CYTOCHROME C-TYPE BIOGENESIS PROTEIN CCMH"/>
    <property type="match status" value="1"/>
</dbReference>
<keyword evidence="5" id="KW-0201">Cytochrome c-type biogenesis</keyword>
<dbReference type="OrthoDB" id="9804975at2"/>
<dbReference type="GO" id="GO:0005886">
    <property type="term" value="C:plasma membrane"/>
    <property type="evidence" value="ECO:0007669"/>
    <property type="project" value="TreeGrafter"/>
</dbReference>
<evidence type="ECO:0000259" key="8">
    <source>
        <dbReference type="Pfam" id="PF03918"/>
    </source>
</evidence>
<feature type="domain" description="CcmH/CycL/Ccl2/NrfF N-terminal" evidence="8">
    <location>
        <begin position="31"/>
        <end position="140"/>
    </location>
</feature>